<evidence type="ECO:0000313" key="2">
    <source>
        <dbReference type="EMBL" id="CAH1991081.1"/>
    </source>
</evidence>
<proteinExistence type="predicted"/>
<dbReference type="SMART" id="SM00181">
    <property type="entry name" value="EGF"/>
    <property type="match status" value="2"/>
</dbReference>
<feature type="domain" description="EGF-like" evidence="1">
    <location>
        <begin position="89"/>
        <end position="121"/>
    </location>
</feature>
<keyword evidence="3" id="KW-1185">Reference proteome</keyword>
<dbReference type="Gene3D" id="2.10.25.10">
    <property type="entry name" value="Laminin"/>
    <property type="match status" value="3"/>
</dbReference>
<dbReference type="SUPFAM" id="SSF57184">
    <property type="entry name" value="Growth factor receptor domain"/>
    <property type="match status" value="1"/>
</dbReference>
<dbReference type="InterPro" id="IPR053255">
    <property type="entry name" value="EGF-like_domain"/>
</dbReference>
<feature type="domain" description="EGF-like" evidence="1">
    <location>
        <begin position="57"/>
        <end position="87"/>
    </location>
</feature>
<evidence type="ECO:0000259" key="1">
    <source>
        <dbReference type="SMART" id="SM00181"/>
    </source>
</evidence>
<protein>
    <recommendedName>
        <fullName evidence="1">EGF-like domain-containing protein</fullName>
    </recommendedName>
</protein>
<dbReference type="PANTHER" id="PTHR24047:SF32">
    <property type="entry name" value="FI01909P-RELATED"/>
    <property type="match status" value="1"/>
</dbReference>
<dbReference type="PANTHER" id="PTHR24047">
    <property type="entry name" value="FI01909P-RELATED"/>
    <property type="match status" value="1"/>
</dbReference>
<evidence type="ECO:0000313" key="3">
    <source>
        <dbReference type="Proteomes" id="UP001152888"/>
    </source>
</evidence>
<dbReference type="AlphaFoldDB" id="A0A9P0L946"/>
<organism evidence="2 3">
    <name type="scientific">Acanthoscelides obtectus</name>
    <name type="common">Bean weevil</name>
    <name type="synonym">Bruchus obtectus</name>
    <dbReference type="NCBI Taxonomy" id="200917"/>
    <lineage>
        <taxon>Eukaryota</taxon>
        <taxon>Metazoa</taxon>
        <taxon>Ecdysozoa</taxon>
        <taxon>Arthropoda</taxon>
        <taxon>Hexapoda</taxon>
        <taxon>Insecta</taxon>
        <taxon>Pterygota</taxon>
        <taxon>Neoptera</taxon>
        <taxon>Endopterygota</taxon>
        <taxon>Coleoptera</taxon>
        <taxon>Polyphaga</taxon>
        <taxon>Cucujiformia</taxon>
        <taxon>Chrysomeloidea</taxon>
        <taxon>Chrysomelidae</taxon>
        <taxon>Bruchinae</taxon>
        <taxon>Bruchini</taxon>
        <taxon>Acanthoscelides</taxon>
    </lineage>
</organism>
<dbReference type="InterPro" id="IPR009030">
    <property type="entry name" value="Growth_fac_rcpt_cys_sf"/>
</dbReference>
<dbReference type="Proteomes" id="UP001152888">
    <property type="component" value="Unassembled WGS sequence"/>
</dbReference>
<dbReference type="InterPro" id="IPR000742">
    <property type="entry name" value="EGF"/>
</dbReference>
<dbReference type="OrthoDB" id="10060424at2759"/>
<reference evidence="2" key="1">
    <citation type="submission" date="2022-03" db="EMBL/GenBank/DDBJ databases">
        <authorList>
            <person name="Sayadi A."/>
        </authorList>
    </citation>
    <scope>NUCLEOTIDE SEQUENCE</scope>
</reference>
<name>A0A9P0L946_ACAOB</name>
<comment type="caution">
    <text evidence="2">The sequence shown here is derived from an EMBL/GenBank/DDBJ whole genome shotgun (WGS) entry which is preliminary data.</text>
</comment>
<dbReference type="EMBL" id="CAKOFQ010007104">
    <property type="protein sequence ID" value="CAH1991081.1"/>
    <property type="molecule type" value="Genomic_DNA"/>
</dbReference>
<accession>A0A9P0L946</accession>
<sequence>MPVPSLPRTESTACHIALEDVDRADIALGRNTVPVMTESLALQEFAIDVKTNKCGYYCEGGCGEGTCIGPNTCSCKPGYKLQGNTCIPDCPKGCLNGECIAPNKCSCKPGWTLDIAGSKCTPHCSETCLNGDCVAPDTCACKNGLVRACW</sequence>
<gene>
    <name evidence="2" type="ORF">ACAOBT_LOCUS20056</name>
</gene>